<organism evidence="4 5">
    <name type="scientific">Durusdinium trenchii</name>
    <dbReference type="NCBI Taxonomy" id="1381693"/>
    <lineage>
        <taxon>Eukaryota</taxon>
        <taxon>Sar</taxon>
        <taxon>Alveolata</taxon>
        <taxon>Dinophyceae</taxon>
        <taxon>Suessiales</taxon>
        <taxon>Symbiodiniaceae</taxon>
        <taxon>Durusdinium</taxon>
    </lineage>
</organism>
<feature type="transmembrane region" description="Helical" evidence="2">
    <location>
        <begin position="227"/>
        <end position="244"/>
    </location>
</feature>
<evidence type="ECO:0000313" key="5">
    <source>
        <dbReference type="Proteomes" id="UP001642464"/>
    </source>
</evidence>
<feature type="compositionally biased region" description="Basic and acidic residues" evidence="1">
    <location>
        <begin position="37"/>
        <end position="59"/>
    </location>
</feature>
<feature type="chain" id="PRO_5045588203" description="PDZ domain-containing protein" evidence="3">
    <location>
        <begin position="18"/>
        <end position="555"/>
    </location>
</feature>
<dbReference type="SUPFAM" id="SSF50156">
    <property type="entry name" value="PDZ domain-like"/>
    <property type="match status" value="1"/>
</dbReference>
<gene>
    <name evidence="4" type="ORF">SCF082_LOCUS28904</name>
</gene>
<proteinExistence type="predicted"/>
<feature type="transmembrane region" description="Helical" evidence="2">
    <location>
        <begin position="256"/>
        <end position="277"/>
    </location>
</feature>
<evidence type="ECO:0000256" key="2">
    <source>
        <dbReference type="SAM" id="Phobius"/>
    </source>
</evidence>
<feature type="region of interest" description="Disordered" evidence="1">
    <location>
        <begin position="24"/>
        <end position="59"/>
    </location>
</feature>
<evidence type="ECO:0008006" key="6">
    <source>
        <dbReference type="Google" id="ProtNLM"/>
    </source>
</evidence>
<evidence type="ECO:0000313" key="4">
    <source>
        <dbReference type="EMBL" id="CAK9052916.1"/>
    </source>
</evidence>
<evidence type="ECO:0000256" key="1">
    <source>
        <dbReference type="SAM" id="MobiDB-lite"/>
    </source>
</evidence>
<feature type="transmembrane region" description="Helical" evidence="2">
    <location>
        <begin position="400"/>
        <end position="423"/>
    </location>
</feature>
<feature type="transmembrane region" description="Helical" evidence="2">
    <location>
        <begin position="187"/>
        <end position="207"/>
    </location>
</feature>
<feature type="transmembrane region" description="Helical" evidence="2">
    <location>
        <begin position="361"/>
        <end position="380"/>
    </location>
</feature>
<feature type="transmembrane region" description="Helical" evidence="2">
    <location>
        <begin position="146"/>
        <end position="166"/>
    </location>
</feature>
<accession>A0ABP0MN52</accession>
<keyword evidence="3" id="KW-0732">Signal</keyword>
<keyword evidence="2" id="KW-0812">Transmembrane</keyword>
<name>A0ABP0MN52_9DINO</name>
<evidence type="ECO:0000256" key="3">
    <source>
        <dbReference type="SAM" id="SignalP"/>
    </source>
</evidence>
<feature type="signal peptide" evidence="3">
    <location>
        <begin position="1"/>
        <end position="17"/>
    </location>
</feature>
<keyword evidence="2" id="KW-0472">Membrane</keyword>
<dbReference type="EMBL" id="CAXAMM010023002">
    <property type="protein sequence ID" value="CAK9052916.1"/>
    <property type="molecule type" value="Genomic_DNA"/>
</dbReference>
<reference evidence="4 5" key="1">
    <citation type="submission" date="2024-02" db="EMBL/GenBank/DDBJ databases">
        <authorList>
            <person name="Chen Y."/>
            <person name="Shah S."/>
            <person name="Dougan E. K."/>
            <person name="Thang M."/>
            <person name="Chan C."/>
        </authorList>
    </citation>
    <scope>NUCLEOTIDE SEQUENCE [LARGE SCALE GENOMIC DNA]</scope>
</reference>
<comment type="caution">
    <text evidence="4">The sequence shown here is derived from an EMBL/GenBank/DDBJ whole genome shotgun (WGS) entry which is preliminary data.</text>
</comment>
<keyword evidence="5" id="KW-1185">Reference proteome</keyword>
<dbReference type="InterPro" id="IPR036034">
    <property type="entry name" value="PDZ_sf"/>
</dbReference>
<sequence>MLLKGVILLTFLSSTAAYRPAKDRALPDLEGGPKSLSSEEVKSEAMSDSETKDEMSDQEGRLKNVTLPTGYIGWVVEPSSGKIVNVKQGTAAEVLGLQAGQHIINVQERQYTFAALAEARKKADEFNQTLSITVMTPSRMEQAVAWVHYCMSMPSGFVGCLLTLSLPWMIYQSMSNGLYSKASSRPVLFAILSSAIGHCLGRIARALLEWRSLTFGGMIQIAGDQTVYLGLALGCLAMGGNQFLNKPLPKDISTKLIHVEMVALPPFCVFALCRTAVSFLMNDLFSGDCNISKLIRGFSGIPDSSLVLIINLSVSCLCIAARQKMLEVTDTLPANGALFEGCIQKPCAKLVQEVPAQLSPWGLPIVLVSFPALLGGTFHFHKQWMKMLARESDFGSLLHWCSLFQHASWIAGGFLLVACPLTILSSGLEEVETRLNEERMRTPSSHVEIKAVEAMFREVNHGQGWGIPVVKGFVLNKTMIQALLLRVLVAATVIKTFLDRQLGFQKDWIHDDLNTELDVIANQAVTNITNFISNQTLGNLTALTAEILKNRNVTA</sequence>
<protein>
    <recommendedName>
        <fullName evidence="6">PDZ domain-containing protein</fullName>
    </recommendedName>
</protein>
<keyword evidence="2" id="KW-1133">Transmembrane helix</keyword>
<dbReference type="Proteomes" id="UP001642464">
    <property type="component" value="Unassembled WGS sequence"/>
</dbReference>